<proteinExistence type="predicted"/>
<comment type="caution">
    <text evidence="1">The sequence shown here is derived from an EMBL/GenBank/DDBJ whole genome shotgun (WGS) entry which is preliminary data.</text>
</comment>
<dbReference type="EMBL" id="CM047591">
    <property type="protein sequence ID" value="KAI9919255.1"/>
    <property type="molecule type" value="Genomic_DNA"/>
</dbReference>
<reference evidence="1 2" key="1">
    <citation type="journal article" date="2022" name="bioRxiv">
        <title>The genome of the oomycete Peronosclerospora sorghi, a cosmopolitan pathogen of maize and sorghum, is inflated with dispersed pseudogenes.</title>
        <authorList>
            <person name="Fletcher K."/>
            <person name="Martin F."/>
            <person name="Isakeit T."/>
            <person name="Cavanaugh K."/>
            <person name="Magill C."/>
            <person name="Michelmore R."/>
        </authorList>
    </citation>
    <scope>NUCLEOTIDE SEQUENCE [LARGE SCALE GENOMIC DNA]</scope>
    <source>
        <strain evidence="1">P6</strain>
    </source>
</reference>
<protein>
    <submittedName>
        <fullName evidence="1">Uncharacterized protein</fullName>
    </submittedName>
</protein>
<gene>
    <name evidence="1" type="ORF">PsorP6_012160</name>
</gene>
<sequence length="100" mass="11418">MGTQNNFRHTRKKIFRECGSLTTRTTTLTLLTYRQWRRNDAKFDEHPEGVWQSILPLEGHSPFLGIKGRGTSKHLSAAIDAVTSPGSNRRTHSLQECPQR</sequence>
<accession>A0ACC0WK53</accession>
<evidence type="ECO:0000313" key="1">
    <source>
        <dbReference type="EMBL" id="KAI9919255.1"/>
    </source>
</evidence>
<keyword evidence="2" id="KW-1185">Reference proteome</keyword>
<organism evidence="1 2">
    <name type="scientific">Peronosclerospora sorghi</name>
    <dbReference type="NCBI Taxonomy" id="230839"/>
    <lineage>
        <taxon>Eukaryota</taxon>
        <taxon>Sar</taxon>
        <taxon>Stramenopiles</taxon>
        <taxon>Oomycota</taxon>
        <taxon>Peronosporomycetes</taxon>
        <taxon>Peronosporales</taxon>
        <taxon>Peronosporaceae</taxon>
        <taxon>Peronosclerospora</taxon>
    </lineage>
</organism>
<dbReference type="Proteomes" id="UP001163321">
    <property type="component" value="Chromosome 12"/>
</dbReference>
<name>A0ACC0WK53_9STRA</name>
<evidence type="ECO:0000313" key="2">
    <source>
        <dbReference type="Proteomes" id="UP001163321"/>
    </source>
</evidence>